<dbReference type="OrthoDB" id="691673at2759"/>
<dbReference type="InterPro" id="IPR015424">
    <property type="entry name" value="PyrdxlP-dep_Trfase"/>
</dbReference>
<sequence>MNELGMISLAGGLPHPSAFPYSSLQLQVYSPKAAATPGSTNPISLVDISLEKHSSPDHTNSLSVALQYGVSRGSKSLAALLYDFVKRVLRPAYSDYEIFLHLGNTDAWNKVVNLLCEPGDYILVEEYTYPSAQAVWAPMGCRGVPVSIDKDGILPKALERLLGDWEQVHPGTKRPHLLYIVLTGQVPTGSTLSLQHKEEIYNICVKFDVIICEDNPYYFLQIPNYVPPSDRNTTGESMFSAEDEHIDDDDEDEVGHRAWQIRGQVFDCPDEAARL</sequence>
<gene>
    <name evidence="7" type="ORF">K435DRAFT_864925</name>
</gene>
<evidence type="ECO:0000256" key="5">
    <source>
        <dbReference type="ARBA" id="ARBA00022898"/>
    </source>
</evidence>
<dbReference type="InterPro" id="IPR050859">
    <property type="entry name" value="Class-I_PLP-dep_aminotransf"/>
</dbReference>
<dbReference type="Pfam" id="PF00155">
    <property type="entry name" value="Aminotran_1_2"/>
    <property type="match status" value="1"/>
</dbReference>
<dbReference type="Gene3D" id="3.40.640.10">
    <property type="entry name" value="Type I PLP-dependent aspartate aminotransferase-like (Major domain)"/>
    <property type="match status" value="1"/>
</dbReference>
<dbReference type="GO" id="GO:1901605">
    <property type="term" value="P:alpha-amino acid metabolic process"/>
    <property type="evidence" value="ECO:0007669"/>
    <property type="project" value="TreeGrafter"/>
</dbReference>
<evidence type="ECO:0000256" key="1">
    <source>
        <dbReference type="ARBA" id="ARBA00001933"/>
    </source>
</evidence>
<reference evidence="7 8" key="1">
    <citation type="journal article" date="2019" name="Nat. Ecol. Evol.">
        <title>Megaphylogeny resolves global patterns of mushroom evolution.</title>
        <authorList>
            <person name="Varga T."/>
            <person name="Krizsan K."/>
            <person name="Foldi C."/>
            <person name="Dima B."/>
            <person name="Sanchez-Garcia M."/>
            <person name="Sanchez-Ramirez S."/>
            <person name="Szollosi G.J."/>
            <person name="Szarkandi J.G."/>
            <person name="Papp V."/>
            <person name="Albert L."/>
            <person name="Andreopoulos W."/>
            <person name="Angelini C."/>
            <person name="Antonin V."/>
            <person name="Barry K.W."/>
            <person name="Bougher N.L."/>
            <person name="Buchanan P."/>
            <person name="Buyck B."/>
            <person name="Bense V."/>
            <person name="Catcheside P."/>
            <person name="Chovatia M."/>
            <person name="Cooper J."/>
            <person name="Damon W."/>
            <person name="Desjardin D."/>
            <person name="Finy P."/>
            <person name="Geml J."/>
            <person name="Haridas S."/>
            <person name="Hughes K."/>
            <person name="Justo A."/>
            <person name="Karasinski D."/>
            <person name="Kautmanova I."/>
            <person name="Kiss B."/>
            <person name="Kocsube S."/>
            <person name="Kotiranta H."/>
            <person name="LaButti K.M."/>
            <person name="Lechner B.E."/>
            <person name="Liimatainen K."/>
            <person name="Lipzen A."/>
            <person name="Lukacs Z."/>
            <person name="Mihaltcheva S."/>
            <person name="Morgado L.N."/>
            <person name="Niskanen T."/>
            <person name="Noordeloos M.E."/>
            <person name="Ohm R.A."/>
            <person name="Ortiz-Santana B."/>
            <person name="Ovrebo C."/>
            <person name="Racz N."/>
            <person name="Riley R."/>
            <person name="Savchenko A."/>
            <person name="Shiryaev A."/>
            <person name="Soop K."/>
            <person name="Spirin V."/>
            <person name="Szebenyi C."/>
            <person name="Tomsovsky M."/>
            <person name="Tulloss R.E."/>
            <person name="Uehling J."/>
            <person name="Grigoriev I.V."/>
            <person name="Vagvolgyi C."/>
            <person name="Papp T."/>
            <person name="Martin F.M."/>
            <person name="Miettinen O."/>
            <person name="Hibbett D.S."/>
            <person name="Nagy L.G."/>
        </authorList>
    </citation>
    <scope>NUCLEOTIDE SEQUENCE [LARGE SCALE GENOMIC DNA]</scope>
    <source>
        <strain evidence="7 8">CBS 962.96</strain>
    </source>
</reference>
<dbReference type="GO" id="GO:0030170">
    <property type="term" value="F:pyridoxal phosphate binding"/>
    <property type="evidence" value="ECO:0007669"/>
    <property type="project" value="InterPro"/>
</dbReference>
<evidence type="ECO:0000256" key="3">
    <source>
        <dbReference type="ARBA" id="ARBA00022576"/>
    </source>
</evidence>
<evidence type="ECO:0000313" key="8">
    <source>
        <dbReference type="Proteomes" id="UP000297245"/>
    </source>
</evidence>
<comment type="cofactor">
    <cofactor evidence="1">
        <name>pyridoxal 5'-phosphate</name>
        <dbReference type="ChEBI" id="CHEBI:597326"/>
    </cofactor>
</comment>
<name>A0A4S8LKV4_DENBC</name>
<keyword evidence="8" id="KW-1185">Reference proteome</keyword>
<dbReference type="InterPro" id="IPR015421">
    <property type="entry name" value="PyrdxlP-dep_Trfase_major"/>
</dbReference>
<evidence type="ECO:0000313" key="7">
    <source>
        <dbReference type="EMBL" id="THU89794.1"/>
    </source>
</evidence>
<evidence type="ECO:0000256" key="4">
    <source>
        <dbReference type="ARBA" id="ARBA00022679"/>
    </source>
</evidence>
<evidence type="ECO:0000256" key="2">
    <source>
        <dbReference type="ARBA" id="ARBA00007441"/>
    </source>
</evidence>
<evidence type="ECO:0000259" key="6">
    <source>
        <dbReference type="Pfam" id="PF00155"/>
    </source>
</evidence>
<dbReference type="InterPro" id="IPR004839">
    <property type="entry name" value="Aminotransferase_I/II_large"/>
</dbReference>
<dbReference type="PANTHER" id="PTHR42790:SF1">
    <property type="entry name" value="AROMATIC AMINO ACID AMINOTRANSFERASE, HYPOTHETICAL (EUROFUNG)"/>
    <property type="match status" value="1"/>
</dbReference>
<dbReference type="GO" id="GO:0008483">
    <property type="term" value="F:transaminase activity"/>
    <property type="evidence" value="ECO:0007669"/>
    <property type="project" value="UniProtKB-KW"/>
</dbReference>
<dbReference type="AlphaFoldDB" id="A0A4S8LKV4"/>
<proteinExistence type="inferred from homology"/>
<keyword evidence="3" id="KW-0032">Aminotransferase</keyword>
<dbReference type="PANTHER" id="PTHR42790">
    <property type="entry name" value="AMINOTRANSFERASE"/>
    <property type="match status" value="1"/>
</dbReference>
<dbReference type="EMBL" id="ML179356">
    <property type="protein sequence ID" value="THU89794.1"/>
    <property type="molecule type" value="Genomic_DNA"/>
</dbReference>
<comment type="similarity">
    <text evidence="2">Belongs to the class-I pyridoxal-phosphate-dependent aminotransferase family.</text>
</comment>
<feature type="domain" description="Aminotransferase class I/classII large" evidence="6">
    <location>
        <begin position="65"/>
        <end position="215"/>
    </location>
</feature>
<accession>A0A4S8LKV4</accession>
<dbReference type="SUPFAM" id="SSF53383">
    <property type="entry name" value="PLP-dependent transferases"/>
    <property type="match status" value="1"/>
</dbReference>
<dbReference type="Proteomes" id="UP000297245">
    <property type="component" value="Unassembled WGS sequence"/>
</dbReference>
<keyword evidence="4 7" id="KW-0808">Transferase</keyword>
<protein>
    <submittedName>
        <fullName evidence="7">PLP-dependent transferase</fullName>
    </submittedName>
</protein>
<organism evidence="7 8">
    <name type="scientific">Dendrothele bispora (strain CBS 962.96)</name>
    <dbReference type="NCBI Taxonomy" id="1314807"/>
    <lineage>
        <taxon>Eukaryota</taxon>
        <taxon>Fungi</taxon>
        <taxon>Dikarya</taxon>
        <taxon>Basidiomycota</taxon>
        <taxon>Agaricomycotina</taxon>
        <taxon>Agaricomycetes</taxon>
        <taxon>Agaricomycetidae</taxon>
        <taxon>Agaricales</taxon>
        <taxon>Agaricales incertae sedis</taxon>
        <taxon>Dendrothele</taxon>
    </lineage>
</organism>
<keyword evidence="5" id="KW-0663">Pyridoxal phosphate</keyword>